<name>A0A3P1WQF2_9ACTN</name>
<evidence type="ECO:0000313" key="3">
    <source>
        <dbReference type="EMBL" id="RRD48814.1"/>
    </source>
</evidence>
<keyword evidence="2" id="KW-0812">Transmembrane</keyword>
<dbReference type="Pfam" id="PF10011">
    <property type="entry name" value="DUF2254"/>
    <property type="match status" value="1"/>
</dbReference>
<organism evidence="3 4">
    <name type="scientific">Arachnia propionica</name>
    <dbReference type="NCBI Taxonomy" id="1750"/>
    <lineage>
        <taxon>Bacteria</taxon>
        <taxon>Bacillati</taxon>
        <taxon>Actinomycetota</taxon>
        <taxon>Actinomycetes</taxon>
        <taxon>Propionibacteriales</taxon>
        <taxon>Propionibacteriaceae</taxon>
        <taxon>Arachnia</taxon>
    </lineage>
</organism>
<proteinExistence type="predicted"/>
<feature type="region of interest" description="Disordered" evidence="1">
    <location>
        <begin position="216"/>
        <end position="239"/>
    </location>
</feature>
<dbReference type="EMBL" id="RQYT01000029">
    <property type="protein sequence ID" value="RRD48814.1"/>
    <property type="molecule type" value="Genomic_DNA"/>
</dbReference>
<feature type="region of interest" description="Disordered" evidence="1">
    <location>
        <begin position="74"/>
        <end position="95"/>
    </location>
</feature>
<feature type="region of interest" description="Disordered" evidence="1">
    <location>
        <begin position="1"/>
        <end position="29"/>
    </location>
</feature>
<feature type="transmembrane region" description="Helical" evidence="2">
    <location>
        <begin position="299"/>
        <end position="320"/>
    </location>
</feature>
<dbReference type="OrthoDB" id="2955631at2"/>
<sequence>MVQEVGGGEEPRPLHGRQLLGGQRHRRVDPGVERAQQEILIDRRLLRGGSQLGVETGEPVGVIRGEVTQQACQAGSKHPGAIQEALGDEGGDVRGPVGPRAVGRAVEARQRVVGAAVPGQDLPDQLTQLLVAAQQVQPVPLGGGDEDAHVGVVVLDLQPLEEFPKPRLVGGPDEPGGQFTVLGLQPEQEGVNLDQGGLQREEVVQHLLQLHDGVPPQSSGGVEPQHVHGHAGSLPPADFAWADDGTGSSATIRRMRRDPACGLSPAILAAMNSPERVMTAPHLHATPSTSLLQRMFQPFWVVPAVVMAVALLSGLLLPLVDRAVGQSLPYAFLGGPEAARSILSSIAGAMMSVAGLVFSITIVVLQLASSQFTPRALGEFLSNRTTQLTMGTFLGAFTYALTVMRVVVDSTDSSPGFVPRLSVTASYLFVLASLVMFLIYIRQITRSVQVQVLIRELGDRTVGLIVSMYPDSLDDQKEGEWRRWGRETIVTMDEHHGHVVEIDEASLVSFAQENNLSIELLVKPGNFVTTGTELARIFGEVDEDTASQLRSRISLASERTMAQDPTFGLRQLVDIADRALSPGVNDPTTTRDVLNELHRVLRVLITRHEPAEYLSDDEGVARLRRSQTSVPDTVAWPLEEIRHYAETSPNVLRHVESIIADLMAAGRPEHTEQLQRSLDREAEENSTE</sequence>
<keyword evidence="2" id="KW-1133">Transmembrane helix</keyword>
<comment type="caution">
    <text evidence="3">The sequence shown here is derived from an EMBL/GenBank/DDBJ whole genome shotgun (WGS) entry which is preliminary data.</text>
</comment>
<gene>
    <name evidence="3" type="ORF">EII35_11005</name>
</gene>
<feature type="region of interest" description="Disordered" evidence="1">
    <location>
        <begin position="667"/>
        <end position="688"/>
    </location>
</feature>
<feature type="transmembrane region" description="Helical" evidence="2">
    <location>
        <begin position="342"/>
        <end position="367"/>
    </location>
</feature>
<keyword evidence="2" id="KW-0472">Membrane</keyword>
<dbReference type="AlphaFoldDB" id="A0A3P1WQF2"/>
<evidence type="ECO:0000256" key="1">
    <source>
        <dbReference type="SAM" id="MobiDB-lite"/>
    </source>
</evidence>
<evidence type="ECO:0000256" key="2">
    <source>
        <dbReference type="SAM" id="Phobius"/>
    </source>
</evidence>
<feature type="compositionally biased region" description="Basic and acidic residues" evidence="1">
    <location>
        <begin position="667"/>
        <end position="680"/>
    </location>
</feature>
<accession>A0A3P1WQF2</accession>
<feature type="transmembrane region" description="Helical" evidence="2">
    <location>
        <begin position="420"/>
        <end position="441"/>
    </location>
</feature>
<reference evidence="3 4" key="1">
    <citation type="submission" date="2018-11" db="EMBL/GenBank/DDBJ databases">
        <title>Genomes From Bacteria Associated with the Canine Oral Cavity: a Test Case for Automated Genome-Based Taxonomic Assignment.</title>
        <authorList>
            <person name="Coil D.A."/>
            <person name="Jospin G."/>
            <person name="Darling A.E."/>
            <person name="Wallis C."/>
            <person name="Davis I.J."/>
            <person name="Harris S."/>
            <person name="Eisen J.A."/>
            <person name="Holcombe L.J."/>
            <person name="O'Flynn C."/>
        </authorList>
    </citation>
    <scope>NUCLEOTIDE SEQUENCE [LARGE SCALE GENOMIC DNA]</scope>
    <source>
        <strain evidence="3 4">OH2822_COT-296</strain>
    </source>
</reference>
<feature type="transmembrane region" description="Helical" evidence="2">
    <location>
        <begin position="388"/>
        <end position="408"/>
    </location>
</feature>
<dbReference type="Proteomes" id="UP000280935">
    <property type="component" value="Unassembled WGS sequence"/>
</dbReference>
<evidence type="ECO:0000313" key="4">
    <source>
        <dbReference type="Proteomes" id="UP000280935"/>
    </source>
</evidence>
<protein>
    <submittedName>
        <fullName evidence="3">DUF2254 domain-containing protein</fullName>
    </submittedName>
</protein>
<dbReference type="InterPro" id="IPR018723">
    <property type="entry name" value="DUF2254_membrane"/>
</dbReference>